<evidence type="ECO:0000256" key="2">
    <source>
        <dbReference type="ARBA" id="ARBA00022827"/>
    </source>
</evidence>
<keyword evidence="1" id="KW-0285">Flavoprotein</keyword>
<dbReference type="EMBL" id="BARU01022464">
    <property type="protein sequence ID" value="GAH57120.1"/>
    <property type="molecule type" value="Genomic_DNA"/>
</dbReference>
<dbReference type="InterPro" id="IPR013786">
    <property type="entry name" value="AcylCoA_DH/ox_N"/>
</dbReference>
<dbReference type="GO" id="GO:0003995">
    <property type="term" value="F:acyl-CoA dehydrogenase activity"/>
    <property type="evidence" value="ECO:0007669"/>
    <property type="project" value="TreeGrafter"/>
</dbReference>
<dbReference type="Pfam" id="PF02771">
    <property type="entry name" value="Acyl-CoA_dh_N"/>
    <property type="match status" value="1"/>
</dbReference>
<reference evidence="5" key="1">
    <citation type="journal article" date="2014" name="Front. Microbiol.">
        <title>High frequency of phylogenetically diverse reductive dehalogenase-homologous genes in deep subseafloor sedimentary metagenomes.</title>
        <authorList>
            <person name="Kawai M."/>
            <person name="Futagami T."/>
            <person name="Toyoda A."/>
            <person name="Takaki Y."/>
            <person name="Nishi S."/>
            <person name="Hori S."/>
            <person name="Arai W."/>
            <person name="Tsubouchi T."/>
            <person name="Morono Y."/>
            <person name="Uchiyama I."/>
            <person name="Ito T."/>
            <person name="Fujiyama A."/>
            <person name="Inagaki F."/>
            <person name="Takami H."/>
        </authorList>
    </citation>
    <scope>NUCLEOTIDE SEQUENCE</scope>
    <source>
        <strain evidence="5">Expedition CK06-06</strain>
    </source>
</reference>
<dbReference type="GO" id="GO:0050660">
    <property type="term" value="F:flavin adenine dinucleotide binding"/>
    <property type="evidence" value="ECO:0007669"/>
    <property type="project" value="InterPro"/>
</dbReference>
<dbReference type="SUPFAM" id="SSF56645">
    <property type="entry name" value="Acyl-CoA dehydrogenase NM domain-like"/>
    <property type="match status" value="1"/>
</dbReference>
<comment type="caution">
    <text evidence="5">The sequence shown here is derived from an EMBL/GenBank/DDBJ whole genome shotgun (WGS) entry which is preliminary data.</text>
</comment>
<dbReference type="InterPro" id="IPR037069">
    <property type="entry name" value="AcylCoA_DH/ox_N_sf"/>
</dbReference>
<keyword evidence="2" id="KW-0274">FAD</keyword>
<feature type="non-terminal residue" evidence="5">
    <location>
        <position position="148"/>
    </location>
</feature>
<gene>
    <name evidence="5" type="ORF">S03H2_36591</name>
</gene>
<dbReference type="InterPro" id="IPR009100">
    <property type="entry name" value="AcylCoA_DH/oxidase_NM_dom_sf"/>
</dbReference>
<name>X1HJ91_9ZZZZ</name>
<organism evidence="5">
    <name type="scientific">marine sediment metagenome</name>
    <dbReference type="NCBI Taxonomy" id="412755"/>
    <lineage>
        <taxon>unclassified sequences</taxon>
        <taxon>metagenomes</taxon>
        <taxon>ecological metagenomes</taxon>
    </lineage>
</organism>
<keyword evidence="3" id="KW-0560">Oxidoreductase</keyword>
<dbReference type="PANTHER" id="PTHR43884">
    <property type="entry name" value="ACYL-COA DEHYDROGENASE"/>
    <property type="match status" value="1"/>
</dbReference>
<dbReference type="AlphaFoldDB" id="X1HJ91"/>
<accession>X1HJ91</accession>
<evidence type="ECO:0000256" key="1">
    <source>
        <dbReference type="ARBA" id="ARBA00022630"/>
    </source>
</evidence>
<feature type="domain" description="Acyl-CoA dehydrogenase/oxidase N-terminal" evidence="4">
    <location>
        <begin position="6"/>
        <end position="118"/>
    </location>
</feature>
<evidence type="ECO:0000259" key="4">
    <source>
        <dbReference type="Pfam" id="PF02771"/>
    </source>
</evidence>
<proteinExistence type="predicted"/>
<dbReference type="PANTHER" id="PTHR43884:SF20">
    <property type="entry name" value="ACYL-COA DEHYDROGENASE FADE28"/>
    <property type="match status" value="1"/>
</dbReference>
<protein>
    <recommendedName>
        <fullName evidence="4">Acyl-CoA dehydrogenase/oxidase N-terminal domain-containing protein</fullName>
    </recommendedName>
</protein>
<evidence type="ECO:0000256" key="3">
    <source>
        <dbReference type="ARBA" id="ARBA00023002"/>
    </source>
</evidence>
<sequence length="148" mass="16158">MDLSLSEEQEMLKKMARDFLTNRCPKTLVKEMEASEKGYSPELWQEMAGLGWMGLVLPEKYGGGGMSFLDLSVLLEEMGRSCLPGPFLSTVVLGSLPILDIGNEEQKGEYLPKIASGEAIFTLALTEPNAKYDAASIAVKATADNNDY</sequence>
<evidence type="ECO:0000313" key="5">
    <source>
        <dbReference type="EMBL" id="GAH57120.1"/>
    </source>
</evidence>
<dbReference type="Gene3D" id="1.10.540.10">
    <property type="entry name" value="Acyl-CoA dehydrogenase/oxidase, N-terminal domain"/>
    <property type="match status" value="1"/>
</dbReference>